<evidence type="ECO:0000259" key="2">
    <source>
        <dbReference type="PROSITE" id="PS50968"/>
    </source>
</evidence>
<evidence type="ECO:0000256" key="1">
    <source>
        <dbReference type="ARBA" id="ARBA00023267"/>
    </source>
</evidence>
<keyword evidence="4" id="KW-1185">Reference proteome</keyword>
<dbReference type="CDD" id="cd06850">
    <property type="entry name" value="biotinyl_domain"/>
    <property type="match status" value="1"/>
</dbReference>
<dbReference type="Pfam" id="PF00364">
    <property type="entry name" value="Biotin_lipoyl"/>
    <property type="match status" value="1"/>
</dbReference>
<dbReference type="NCBIfam" id="NF004547">
    <property type="entry name" value="PRK05889.1"/>
    <property type="match status" value="1"/>
</dbReference>
<dbReference type="InterPro" id="IPR000089">
    <property type="entry name" value="Biotin_lipoyl"/>
</dbReference>
<reference evidence="4" key="1">
    <citation type="journal article" date="2019" name="Int. J. Syst. Evol. Microbiol.">
        <title>The Global Catalogue of Microorganisms (GCM) 10K type strain sequencing project: providing services to taxonomists for standard genome sequencing and annotation.</title>
        <authorList>
            <consortium name="The Broad Institute Genomics Platform"/>
            <consortium name="The Broad Institute Genome Sequencing Center for Infectious Disease"/>
            <person name="Wu L."/>
            <person name="Ma J."/>
        </authorList>
    </citation>
    <scope>NUCLEOTIDE SEQUENCE [LARGE SCALE GENOMIC DNA]</scope>
    <source>
        <strain evidence="4">NBRC 106593</strain>
    </source>
</reference>
<comment type="caution">
    <text evidence="3">The sequence shown here is derived from an EMBL/GenBank/DDBJ whole genome shotgun (WGS) entry which is preliminary data.</text>
</comment>
<proteinExistence type="predicted"/>
<dbReference type="EMBL" id="JBHSWJ010000002">
    <property type="protein sequence ID" value="MFC6715677.1"/>
    <property type="molecule type" value="Genomic_DNA"/>
</dbReference>
<gene>
    <name evidence="3" type="ORF">ACFQBT_18345</name>
</gene>
<name>A0ABW2AX98_9MICO</name>
<dbReference type="InterPro" id="IPR011053">
    <property type="entry name" value="Single_hybrid_motif"/>
</dbReference>
<evidence type="ECO:0000313" key="3">
    <source>
        <dbReference type="EMBL" id="MFC6715677.1"/>
    </source>
</evidence>
<sequence length="77" mass="8225">MTDQVPHQEIASDLVAEVAAVHVSVGDQVEAGQELVLLESMKMEIPVTPEFAGTVTAVRVRRGDVVQEGEVLVVVTD</sequence>
<dbReference type="RefSeq" id="WP_377824958.1">
    <property type="nucleotide sequence ID" value="NZ_JBHSWJ010000002.1"/>
</dbReference>
<keyword evidence="1" id="KW-0092">Biotin</keyword>
<accession>A0ABW2AX98</accession>
<protein>
    <submittedName>
        <fullName evidence="3">Biotin/lipoyl-binding carrier protein</fullName>
    </submittedName>
</protein>
<dbReference type="Proteomes" id="UP001596356">
    <property type="component" value="Unassembled WGS sequence"/>
</dbReference>
<dbReference type="InterPro" id="IPR050709">
    <property type="entry name" value="Biotin_Carboxyl_Carrier/Decarb"/>
</dbReference>
<feature type="domain" description="Lipoyl-binding" evidence="2">
    <location>
        <begin position="1"/>
        <end position="76"/>
    </location>
</feature>
<organism evidence="3 4">
    <name type="scientific">Branchiibius cervicis</name>
    <dbReference type="NCBI Taxonomy" id="908252"/>
    <lineage>
        <taxon>Bacteria</taxon>
        <taxon>Bacillati</taxon>
        <taxon>Actinomycetota</taxon>
        <taxon>Actinomycetes</taxon>
        <taxon>Micrococcales</taxon>
        <taxon>Dermacoccaceae</taxon>
        <taxon>Branchiibius</taxon>
    </lineage>
</organism>
<dbReference type="PANTHER" id="PTHR45266:SF3">
    <property type="entry name" value="OXALOACETATE DECARBOXYLASE ALPHA CHAIN"/>
    <property type="match status" value="1"/>
</dbReference>
<dbReference type="PROSITE" id="PS50968">
    <property type="entry name" value="BIOTINYL_LIPOYL"/>
    <property type="match status" value="1"/>
</dbReference>
<dbReference type="Gene3D" id="2.40.50.100">
    <property type="match status" value="1"/>
</dbReference>
<evidence type="ECO:0000313" key="4">
    <source>
        <dbReference type="Proteomes" id="UP001596356"/>
    </source>
</evidence>
<dbReference type="PANTHER" id="PTHR45266">
    <property type="entry name" value="OXALOACETATE DECARBOXYLASE ALPHA CHAIN"/>
    <property type="match status" value="1"/>
</dbReference>
<dbReference type="SUPFAM" id="SSF51230">
    <property type="entry name" value="Single hybrid motif"/>
    <property type="match status" value="1"/>
</dbReference>